<evidence type="ECO:0000256" key="2">
    <source>
        <dbReference type="ARBA" id="ARBA00022692"/>
    </source>
</evidence>
<feature type="domain" description="TLC" evidence="7">
    <location>
        <begin position="33"/>
        <end position="254"/>
    </location>
</feature>
<dbReference type="KEGG" id="hcq:109510775"/>
<dbReference type="GO" id="GO:0016020">
    <property type="term" value="C:membrane"/>
    <property type="evidence" value="ECO:0007669"/>
    <property type="project" value="UniProtKB-SubCell"/>
</dbReference>
<keyword evidence="9" id="KW-1185">Reference proteome</keyword>
<evidence type="ECO:0000256" key="3">
    <source>
        <dbReference type="ARBA" id="ARBA00022989"/>
    </source>
</evidence>
<dbReference type="PANTHER" id="PTHR13439">
    <property type="entry name" value="CT120 PROTEIN"/>
    <property type="match status" value="1"/>
</dbReference>
<dbReference type="Ensembl" id="ENSHCOT00000019020.1">
    <property type="protein sequence ID" value="ENSHCOP00000012082.1"/>
    <property type="gene ID" value="ENSHCOG00000015047.1"/>
</dbReference>
<dbReference type="GeneID" id="109510775"/>
<dbReference type="Proteomes" id="UP000264820">
    <property type="component" value="Unplaced"/>
</dbReference>
<accession>A0A3Q2YFJ3</accession>
<dbReference type="InterPro" id="IPR050846">
    <property type="entry name" value="TLCD"/>
</dbReference>
<dbReference type="GeneTree" id="ENSGT01010000222313"/>
<reference evidence="8" key="2">
    <citation type="submission" date="2025-09" db="UniProtKB">
        <authorList>
            <consortium name="Ensembl"/>
        </authorList>
    </citation>
    <scope>IDENTIFICATION</scope>
</reference>
<protein>
    <submittedName>
        <fullName evidence="8">Protein FAM57B-like</fullName>
    </submittedName>
</protein>
<feature type="transmembrane region" description="Helical" evidence="6">
    <location>
        <begin position="150"/>
        <end position="172"/>
    </location>
</feature>
<dbReference type="Pfam" id="PF03798">
    <property type="entry name" value="TRAM_LAG1_CLN8"/>
    <property type="match status" value="1"/>
</dbReference>
<dbReference type="SMART" id="SM00724">
    <property type="entry name" value="TLC"/>
    <property type="match status" value="1"/>
</dbReference>
<feature type="transmembrane region" description="Helical" evidence="6">
    <location>
        <begin position="223"/>
        <end position="244"/>
    </location>
</feature>
<proteinExistence type="predicted"/>
<dbReference type="AlphaFoldDB" id="A0A3Q2YFJ3"/>
<feature type="transmembrane region" description="Helical" evidence="6">
    <location>
        <begin position="113"/>
        <end position="138"/>
    </location>
</feature>
<evidence type="ECO:0000256" key="6">
    <source>
        <dbReference type="SAM" id="Phobius"/>
    </source>
</evidence>
<evidence type="ECO:0000313" key="9">
    <source>
        <dbReference type="Proteomes" id="UP000264820"/>
    </source>
</evidence>
<evidence type="ECO:0000256" key="4">
    <source>
        <dbReference type="ARBA" id="ARBA00023136"/>
    </source>
</evidence>
<evidence type="ECO:0000313" key="8">
    <source>
        <dbReference type="Ensembl" id="ENSHCOP00000012082.1"/>
    </source>
</evidence>
<dbReference type="PANTHER" id="PTHR13439:SF20">
    <property type="entry name" value="TLC DOMAIN-CONTAINING PROTEIN 3A"/>
    <property type="match status" value="1"/>
</dbReference>
<evidence type="ECO:0000256" key="5">
    <source>
        <dbReference type="PROSITE-ProRule" id="PRU00205"/>
    </source>
</evidence>
<comment type="subcellular location">
    <subcellularLocation>
        <location evidence="1">Membrane</location>
        <topology evidence="1">Multi-pass membrane protein</topology>
    </subcellularLocation>
</comment>
<reference evidence="8" key="1">
    <citation type="submission" date="2025-08" db="UniProtKB">
        <authorList>
            <consortium name="Ensembl"/>
        </authorList>
    </citation>
    <scope>IDENTIFICATION</scope>
</reference>
<organism evidence="8 9">
    <name type="scientific">Hippocampus comes</name>
    <name type="common">Tiger tail seahorse</name>
    <dbReference type="NCBI Taxonomy" id="109280"/>
    <lineage>
        <taxon>Eukaryota</taxon>
        <taxon>Metazoa</taxon>
        <taxon>Chordata</taxon>
        <taxon>Craniata</taxon>
        <taxon>Vertebrata</taxon>
        <taxon>Euteleostomi</taxon>
        <taxon>Actinopterygii</taxon>
        <taxon>Neopterygii</taxon>
        <taxon>Teleostei</taxon>
        <taxon>Neoteleostei</taxon>
        <taxon>Acanthomorphata</taxon>
        <taxon>Syngnathiaria</taxon>
        <taxon>Syngnathiformes</taxon>
        <taxon>Syngnathoidei</taxon>
        <taxon>Syngnathidae</taxon>
        <taxon>Hippocampus</taxon>
    </lineage>
</organism>
<keyword evidence="4 5" id="KW-0472">Membrane</keyword>
<dbReference type="GO" id="GO:0005783">
    <property type="term" value="C:endoplasmic reticulum"/>
    <property type="evidence" value="ECO:0007669"/>
    <property type="project" value="TreeGrafter"/>
</dbReference>
<feature type="transmembrane region" description="Helical" evidence="6">
    <location>
        <begin position="184"/>
        <end position="203"/>
    </location>
</feature>
<dbReference type="STRING" id="109280.ENSHCOP00000012082"/>
<keyword evidence="2 5" id="KW-0812">Transmembrane</keyword>
<dbReference type="GO" id="GO:0055088">
    <property type="term" value="P:lipid homeostasis"/>
    <property type="evidence" value="ECO:0007669"/>
    <property type="project" value="TreeGrafter"/>
</dbReference>
<dbReference type="OMA" id="ATSCKRI"/>
<keyword evidence="3 6" id="KW-1133">Transmembrane helix</keyword>
<sequence length="258" mass="29602">MLKTLACGVVTFAGLYVGFRKVFRGTFTRWSDADVLIVSERLLDAIHASLATATGVITATSCKRIMTDSHWVLSEFLVFGYPYSAIDLYATYMSHYHTQKLRGNSMYDKHSLITLKAFLSHYWLTVLHHLGVLGILLPVGMFYRRGLGDFFVGCLFITELSVAFVAISKIIVQVGLENTRLHKINSILVLITFVMCRILIFPYMYWKYGRDFGIPLHKVPSHLPWHCNAGNLAILVPQVYWFYLQLKKAQRVFRHKKD</sequence>
<evidence type="ECO:0000259" key="7">
    <source>
        <dbReference type="PROSITE" id="PS50922"/>
    </source>
</evidence>
<dbReference type="OrthoDB" id="10266980at2759"/>
<dbReference type="PROSITE" id="PS50922">
    <property type="entry name" value="TLC"/>
    <property type="match status" value="1"/>
</dbReference>
<dbReference type="InterPro" id="IPR006634">
    <property type="entry name" value="TLC-dom"/>
</dbReference>
<evidence type="ECO:0000256" key="1">
    <source>
        <dbReference type="ARBA" id="ARBA00004141"/>
    </source>
</evidence>
<name>A0A3Q2YFJ3_HIPCM</name>
<dbReference type="RefSeq" id="XP_019716898.1">
    <property type="nucleotide sequence ID" value="XM_019861339.1"/>
</dbReference>